<feature type="compositionally biased region" description="Basic and acidic residues" evidence="8">
    <location>
        <begin position="36"/>
        <end position="48"/>
    </location>
</feature>
<proteinExistence type="inferred from homology"/>
<sequence length="716" mass="77712">MSLSSFLLGKTKNVDSELDSLFKVSPPIRPAQAIEAAKHVDSASRPDKPTSSAAAEAPVAGVKAKKRKIAEAEAEVEVEAEAESSKAAETKKTKKAKLEKGETEKAKEKTKKEKKGKKAKASVVEPESDEENDDAALEDSYLAGKLSRDAVKPVSSKAKKEKKKKKQDESSAGEEDAVDVDEEDEEDASEEEEGDAAIPVHESVSGKRAGKSAKKQKVVPENETPEQRDRRTIFIGNLPLAVAEKRPLQKQLQKHILALVPTAKIEALRFRSVPFQAPTNKLEEEGAAPKPGAPATPSTSAAAAASTAKGKPQPRQHDLDRTSSWRSSHPRDKADESSLKADEKRYLTPNQKKRIAFINGEFHTSAAADSVNCYAVFAFPPDQSKRPSNLPPLPETMDPYEAARAAVERCNGTVFMERVVRVDMVGERSKDAVARRKGDEGGEDVEDEQKPSGALLDADPKLSIFVGNLDFESKEEDLRVFFETLIKAEKGEREGEEEKVVVEGAVIKKPATWVKHVRIIRDKDTQLGKGFAYVQFAEKDCVDEVLAMDGAKIKFAKRKLRVQRCKSVPGSKTKIKSVPPPAPKASNAGGAHTAARGVNATPVFRQRPTPIAIPKGDPMLGERLVNLSKEDRKQAKSVDADRVARRLAKKKARMAMGPPSKAAGGPGAGGKERQRERKGPGAVKARAKTGSNPGRKAGKVRTRSDKFVAKKNTKKV</sequence>
<dbReference type="GO" id="GO:0000463">
    <property type="term" value="P:maturation of LSU-rRNA from tricistronic rRNA transcript (SSU-rRNA, 5.8S rRNA, LSU-rRNA)"/>
    <property type="evidence" value="ECO:0007669"/>
    <property type="project" value="TreeGrafter"/>
</dbReference>
<feature type="compositionally biased region" description="Basic residues" evidence="8">
    <location>
        <begin position="208"/>
        <end position="217"/>
    </location>
</feature>
<evidence type="ECO:0000256" key="7">
    <source>
        <dbReference type="PROSITE-ProRule" id="PRU00176"/>
    </source>
</evidence>
<comment type="similarity">
    <text evidence="3">Belongs to the RRM RBM34 family.</text>
</comment>
<feature type="compositionally biased region" description="Basic and acidic residues" evidence="8">
    <location>
        <begin position="315"/>
        <end position="345"/>
    </location>
</feature>
<accession>A0A5C3L2P5</accession>
<dbReference type="PROSITE" id="PS50102">
    <property type="entry name" value="RRM"/>
    <property type="match status" value="1"/>
</dbReference>
<dbReference type="AlphaFoldDB" id="A0A5C3L2P5"/>
<feature type="compositionally biased region" description="Basic and acidic residues" evidence="8">
    <location>
        <begin position="83"/>
        <end position="111"/>
    </location>
</feature>
<name>A0A5C3L2P5_COPMA</name>
<protein>
    <recommendedName>
        <fullName evidence="4">Nucleolar protein 12</fullName>
    </recommendedName>
</protein>
<evidence type="ECO:0000256" key="2">
    <source>
        <dbReference type="ARBA" id="ARBA00004604"/>
    </source>
</evidence>
<feature type="compositionally biased region" description="Low complexity" evidence="8">
    <location>
        <begin position="53"/>
        <end position="62"/>
    </location>
</feature>
<keyword evidence="6" id="KW-0539">Nucleus</keyword>
<dbReference type="InterPro" id="IPR012677">
    <property type="entry name" value="Nucleotide-bd_a/b_plait_sf"/>
</dbReference>
<dbReference type="InterPro" id="IPR035979">
    <property type="entry name" value="RBD_domain_sf"/>
</dbReference>
<feature type="compositionally biased region" description="Basic and acidic residues" evidence="8">
    <location>
        <begin position="628"/>
        <end position="644"/>
    </location>
</feature>
<dbReference type="InterPro" id="IPR000504">
    <property type="entry name" value="RRM_dom"/>
</dbReference>
<evidence type="ECO:0000313" key="10">
    <source>
        <dbReference type="EMBL" id="TFK26852.1"/>
    </source>
</evidence>
<keyword evidence="11" id="KW-1185">Reference proteome</keyword>
<dbReference type="SUPFAM" id="SSF54928">
    <property type="entry name" value="RNA-binding domain, RBD"/>
    <property type="match status" value="1"/>
</dbReference>
<dbReference type="STRING" id="230819.A0A5C3L2P5"/>
<dbReference type="GO" id="GO:0005730">
    <property type="term" value="C:nucleolus"/>
    <property type="evidence" value="ECO:0007669"/>
    <property type="project" value="UniProtKB-SubCell"/>
</dbReference>
<dbReference type="OrthoDB" id="442677at2759"/>
<evidence type="ECO:0000256" key="1">
    <source>
        <dbReference type="ARBA" id="ARBA00002475"/>
    </source>
</evidence>
<dbReference type="GO" id="GO:0019843">
    <property type="term" value="F:rRNA binding"/>
    <property type="evidence" value="ECO:0007669"/>
    <property type="project" value="TreeGrafter"/>
</dbReference>
<evidence type="ECO:0000256" key="4">
    <source>
        <dbReference type="ARBA" id="ARBA00015520"/>
    </source>
</evidence>
<feature type="compositionally biased region" description="Low complexity" evidence="8">
    <location>
        <begin position="654"/>
        <end position="663"/>
    </location>
</feature>
<dbReference type="Pfam" id="PF00076">
    <property type="entry name" value="RRM_1"/>
    <property type="match status" value="1"/>
</dbReference>
<organism evidence="10 11">
    <name type="scientific">Coprinopsis marcescibilis</name>
    <name type="common">Agaric fungus</name>
    <name type="synonym">Psathyrella marcescibilis</name>
    <dbReference type="NCBI Taxonomy" id="230819"/>
    <lineage>
        <taxon>Eukaryota</taxon>
        <taxon>Fungi</taxon>
        <taxon>Dikarya</taxon>
        <taxon>Basidiomycota</taxon>
        <taxon>Agaricomycotina</taxon>
        <taxon>Agaricomycetes</taxon>
        <taxon>Agaricomycetidae</taxon>
        <taxon>Agaricales</taxon>
        <taxon>Agaricineae</taxon>
        <taxon>Psathyrellaceae</taxon>
        <taxon>Coprinopsis</taxon>
    </lineage>
</organism>
<feature type="compositionally biased region" description="Low complexity" evidence="8">
    <location>
        <begin position="288"/>
        <end position="311"/>
    </location>
</feature>
<feature type="region of interest" description="Disordered" evidence="8">
    <location>
        <begin position="568"/>
        <end position="596"/>
    </location>
</feature>
<feature type="compositionally biased region" description="Acidic residues" evidence="8">
    <location>
        <begin position="126"/>
        <end position="137"/>
    </location>
</feature>
<dbReference type="EMBL" id="ML210170">
    <property type="protein sequence ID" value="TFK26852.1"/>
    <property type="molecule type" value="Genomic_DNA"/>
</dbReference>
<feature type="compositionally biased region" description="Acidic residues" evidence="8">
    <location>
        <begin position="171"/>
        <end position="195"/>
    </location>
</feature>
<keyword evidence="5 7" id="KW-0694">RNA-binding</keyword>
<feature type="region of interest" description="Disordered" evidence="8">
    <location>
        <begin position="35"/>
        <end position="232"/>
    </location>
</feature>
<evidence type="ECO:0000256" key="5">
    <source>
        <dbReference type="ARBA" id="ARBA00022884"/>
    </source>
</evidence>
<evidence type="ECO:0000256" key="8">
    <source>
        <dbReference type="SAM" id="MobiDB-lite"/>
    </source>
</evidence>
<feature type="region of interest" description="Disordered" evidence="8">
    <location>
        <begin position="283"/>
        <end position="345"/>
    </location>
</feature>
<feature type="compositionally biased region" description="Basic and acidic residues" evidence="8">
    <location>
        <begin position="430"/>
        <end position="440"/>
    </location>
</feature>
<feature type="compositionally biased region" description="Acidic residues" evidence="8">
    <location>
        <begin position="72"/>
        <end position="82"/>
    </location>
</feature>
<gene>
    <name evidence="10" type="ORF">FA15DRAFT_614977</name>
</gene>
<dbReference type="Gene3D" id="3.30.70.330">
    <property type="match status" value="2"/>
</dbReference>
<feature type="region of interest" description="Disordered" evidence="8">
    <location>
        <begin position="430"/>
        <end position="453"/>
    </location>
</feature>
<dbReference type="PANTHER" id="PTHR23236">
    <property type="entry name" value="EUKARYOTIC TRANSLATION INITIATION FACTOR 4B/4H"/>
    <property type="match status" value="1"/>
</dbReference>
<evidence type="ECO:0000259" key="9">
    <source>
        <dbReference type="PROSITE" id="PS50102"/>
    </source>
</evidence>
<dbReference type="SMART" id="SM00360">
    <property type="entry name" value="RRM"/>
    <property type="match status" value="1"/>
</dbReference>
<feature type="region of interest" description="Disordered" evidence="8">
    <location>
        <begin position="627"/>
        <end position="716"/>
    </location>
</feature>
<comment type="subcellular location">
    <subcellularLocation>
        <location evidence="2">Nucleus</location>
        <location evidence="2">Nucleolus</location>
    </subcellularLocation>
</comment>
<evidence type="ECO:0000313" key="11">
    <source>
        <dbReference type="Proteomes" id="UP000307440"/>
    </source>
</evidence>
<comment type="function">
    <text evidence="1">Involved in pre-25S rRNA processing.</text>
</comment>
<evidence type="ECO:0000256" key="6">
    <source>
        <dbReference type="ARBA" id="ARBA00023242"/>
    </source>
</evidence>
<reference evidence="10 11" key="1">
    <citation type="journal article" date="2019" name="Nat. Ecol. Evol.">
        <title>Megaphylogeny resolves global patterns of mushroom evolution.</title>
        <authorList>
            <person name="Varga T."/>
            <person name="Krizsan K."/>
            <person name="Foldi C."/>
            <person name="Dima B."/>
            <person name="Sanchez-Garcia M."/>
            <person name="Sanchez-Ramirez S."/>
            <person name="Szollosi G.J."/>
            <person name="Szarkandi J.G."/>
            <person name="Papp V."/>
            <person name="Albert L."/>
            <person name="Andreopoulos W."/>
            <person name="Angelini C."/>
            <person name="Antonin V."/>
            <person name="Barry K.W."/>
            <person name="Bougher N.L."/>
            <person name="Buchanan P."/>
            <person name="Buyck B."/>
            <person name="Bense V."/>
            <person name="Catcheside P."/>
            <person name="Chovatia M."/>
            <person name="Cooper J."/>
            <person name="Damon W."/>
            <person name="Desjardin D."/>
            <person name="Finy P."/>
            <person name="Geml J."/>
            <person name="Haridas S."/>
            <person name="Hughes K."/>
            <person name="Justo A."/>
            <person name="Karasinski D."/>
            <person name="Kautmanova I."/>
            <person name="Kiss B."/>
            <person name="Kocsube S."/>
            <person name="Kotiranta H."/>
            <person name="LaButti K.M."/>
            <person name="Lechner B.E."/>
            <person name="Liimatainen K."/>
            <person name="Lipzen A."/>
            <person name="Lukacs Z."/>
            <person name="Mihaltcheva S."/>
            <person name="Morgado L.N."/>
            <person name="Niskanen T."/>
            <person name="Noordeloos M.E."/>
            <person name="Ohm R.A."/>
            <person name="Ortiz-Santana B."/>
            <person name="Ovrebo C."/>
            <person name="Racz N."/>
            <person name="Riley R."/>
            <person name="Savchenko A."/>
            <person name="Shiryaev A."/>
            <person name="Soop K."/>
            <person name="Spirin V."/>
            <person name="Szebenyi C."/>
            <person name="Tomsovsky M."/>
            <person name="Tulloss R.E."/>
            <person name="Uehling J."/>
            <person name="Grigoriev I.V."/>
            <person name="Vagvolgyi C."/>
            <person name="Papp T."/>
            <person name="Martin F.M."/>
            <person name="Miettinen O."/>
            <person name="Hibbett D.S."/>
            <person name="Nagy L.G."/>
        </authorList>
    </citation>
    <scope>NUCLEOTIDE SEQUENCE [LARGE SCALE GENOMIC DNA]</scope>
    <source>
        <strain evidence="10 11">CBS 121175</strain>
    </source>
</reference>
<evidence type="ECO:0000256" key="3">
    <source>
        <dbReference type="ARBA" id="ARBA00007077"/>
    </source>
</evidence>
<feature type="compositionally biased region" description="Basic and acidic residues" evidence="8">
    <location>
        <begin position="670"/>
        <end position="679"/>
    </location>
</feature>
<dbReference type="Proteomes" id="UP000307440">
    <property type="component" value="Unassembled WGS sequence"/>
</dbReference>
<feature type="domain" description="RRM" evidence="9">
    <location>
        <begin position="462"/>
        <end position="567"/>
    </location>
</feature>
<dbReference type="PANTHER" id="PTHR23236:SF25">
    <property type="entry name" value="RNA-BINDING PROTEIN 34"/>
    <property type="match status" value="1"/>
</dbReference>